<reference evidence="10" key="1">
    <citation type="submission" date="2006-12" db="EMBL/GenBank/DDBJ databases">
        <title>Complete sequence of chromosome 2 of Paracoccus denitrificans PD1222.</title>
        <authorList>
            <person name="Copeland A."/>
            <person name="Lucas S."/>
            <person name="Lapidus A."/>
            <person name="Barry K."/>
            <person name="Detter J.C."/>
            <person name="Glavina del Rio T."/>
            <person name="Hammon N."/>
            <person name="Israni S."/>
            <person name="Dalin E."/>
            <person name="Tice H."/>
            <person name="Pitluck S."/>
            <person name="Munk A.C."/>
            <person name="Brettin T."/>
            <person name="Bruce D."/>
            <person name="Han C."/>
            <person name="Tapia R."/>
            <person name="Gilna P."/>
            <person name="Schmutz J."/>
            <person name="Larimer F."/>
            <person name="Land M."/>
            <person name="Hauser L."/>
            <person name="Kyrpides N."/>
            <person name="Lykidis A."/>
            <person name="Spiro S."/>
            <person name="Richardson D.J."/>
            <person name="Moir J.W.B."/>
            <person name="Ferguson S.J."/>
            <person name="van Spanning R.J.M."/>
            <person name="Richardson P."/>
        </authorList>
    </citation>
    <scope>NUCLEOTIDE SEQUENCE [LARGE SCALE GENOMIC DNA]</scope>
    <source>
        <strain evidence="10">Pd 1222</strain>
    </source>
</reference>
<evidence type="ECO:0000256" key="7">
    <source>
        <dbReference type="RuleBase" id="RU369079"/>
    </source>
</evidence>
<evidence type="ECO:0000256" key="1">
    <source>
        <dbReference type="ARBA" id="ARBA00004429"/>
    </source>
</evidence>
<dbReference type="InterPro" id="IPR010656">
    <property type="entry name" value="DctM"/>
</dbReference>
<evidence type="ECO:0000256" key="2">
    <source>
        <dbReference type="ARBA" id="ARBA00022475"/>
    </source>
</evidence>
<feature type="transmembrane region" description="Helical" evidence="7">
    <location>
        <begin position="284"/>
        <end position="309"/>
    </location>
</feature>
<feature type="domain" description="TRAP C4-dicarboxylate transport system permease DctM subunit" evidence="8">
    <location>
        <begin position="12"/>
        <end position="424"/>
    </location>
</feature>
<dbReference type="OrthoDB" id="9790209at2"/>
<keyword evidence="5 7" id="KW-1133">Transmembrane helix</keyword>
<dbReference type="PANTHER" id="PTHR33362">
    <property type="entry name" value="SIALIC ACID TRAP TRANSPORTER PERMEASE PROTEIN SIAT-RELATED"/>
    <property type="match status" value="1"/>
</dbReference>
<evidence type="ECO:0000259" key="8">
    <source>
        <dbReference type="Pfam" id="PF06808"/>
    </source>
</evidence>
<dbReference type="GO" id="GO:0022857">
    <property type="term" value="F:transmembrane transporter activity"/>
    <property type="evidence" value="ECO:0007669"/>
    <property type="project" value="UniProtKB-UniRule"/>
</dbReference>
<dbReference type="EMBL" id="CP000490">
    <property type="protein sequence ID" value="ABL71609.1"/>
    <property type="molecule type" value="Genomic_DNA"/>
</dbReference>
<feature type="transmembrane region" description="Helical" evidence="7">
    <location>
        <begin position="230"/>
        <end position="263"/>
    </location>
</feature>
<dbReference type="Pfam" id="PF06808">
    <property type="entry name" value="DctM"/>
    <property type="match status" value="1"/>
</dbReference>
<feature type="transmembrane region" description="Helical" evidence="7">
    <location>
        <begin position="99"/>
        <end position="124"/>
    </location>
</feature>
<organism evidence="9 10">
    <name type="scientific">Paracoccus denitrificans (strain Pd 1222)</name>
    <dbReference type="NCBI Taxonomy" id="318586"/>
    <lineage>
        <taxon>Bacteria</taxon>
        <taxon>Pseudomonadati</taxon>
        <taxon>Pseudomonadota</taxon>
        <taxon>Alphaproteobacteria</taxon>
        <taxon>Rhodobacterales</taxon>
        <taxon>Paracoccaceae</taxon>
        <taxon>Paracoccus</taxon>
    </lineage>
</organism>
<feature type="transmembrane region" description="Helical" evidence="7">
    <location>
        <begin position="400"/>
        <end position="421"/>
    </location>
</feature>
<feature type="transmembrane region" description="Helical" evidence="7">
    <location>
        <begin position="144"/>
        <end position="168"/>
    </location>
</feature>
<proteinExistence type="inferred from homology"/>
<evidence type="ECO:0000313" key="9">
    <source>
        <dbReference type="EMBL" id="ABL71609.1"/>
    </source>
</evidence>
<evidence type="ECO:0000256" key="4">
    <source>
        <dbReference type="ARBA" id="ARBA00022692"/>
    </source>
</evidence>
<comment type="caution">
    <text evidence="7">Lacks conserved residue(s) required for the propagation of feature annotation.</text>
</comment>
<dbReference type="STRING" id="318586.Pden_3539"/>
<dbReference type="GO" id="GO:0005886">
    <property type="term" value="C:plasma membrane"/>
    <property type="evidence" value="ECO:0007669"/>
    <property type="project" value="UniProtKB-SubCell"/>
</dbReference>
<feature type="transmembrane region" description="Helical" evidence="7">
    <location>
        <begin position="60"/>
        <end position="78"/>
    </location>
</feature>
<name>A1B7W5_PARDP</name>
<comment type="function">
    <text evidence="7">Part of the tripartite ATP-independent periplasmic (TRAP) transport system.</text>
</comment>
<evidence type="ECO:0000256" key="3">
    <source>
        <dbReference type="ARBA" id="ARBA00022519"/>
    </source>
</evidence>
<evidence type="ECO:0000313" key="10">
    <source>
        <dbReference type="Proteomes" id="UP000000361"/>
    </source>
</evidence>
<dbReference type="RefSeq" id="WP_011749785.1">
    <property type="nucleotide sequence ID" value="NC_008687.1"/>
</dbReference>
<comment type="similarity">
    <text evidence="7">Belongs to the TRAP transporter large permease family.</text>
</comment>
<keyword evidence="4 7" id="KW-0812">Transmembrane</keyword>
<keyword evidence="3 7" id="KW-0997">Cell inner membrane</keyword>
<accession>A1B7W5</accession>
<feature type="transmembrane region" description="Helical" evidence="7">
    <location>
        <begin position="357"/>
        <end position="380"/>
    </location>
</feature>
<dbReference type="PIRSF" id="PIRSF006066">
    <property type="entry name" value="HI0050"/>
    <property type="match status" value="1"/>
</dbReference>
<keyword evidence="7" id="KW-0813">Transport</keyword>
<feature type="transmembrane region" description="Helical" evidence="7">
    <location>
        <begin position="315"/>
        <end position="336"/>
    </location>
</feature>
<keyword evidence="6 7" id="KW-0472">Membrane</keyword>
<keyword evidence="10" id="KW-1185">Reference proteome</keyword>
<evidence type="ECO:0000256" key="5">
    <source>
        <dbReference type="ARBA" id="ARBA00022989"/>
    </source>
</evidence>
<dbReference type="NCBIfam" id="TIGR00786">
    <property type="entry name" value="dctM"/>
    <property type="match status" value="1"/>
</dbReference>
<dbReference type="PANTHER" id="PTHR33362:SF5">
    <property type="entry name" value="C4-DICARBOXYLATE TRAP TRANSPORTER LARGE PERMEASE PROTEIN DCTM"/>
    <property type="match status" value="1"/>
</dbReference>
<gene>
    <name evidence="9" type="ordered locus">Pden_3539</name>
</gene>
<dbReference type="KEGG" id="pde:Pden_3539"/>
<keyword evidence="2" id="KW-1003">Cell membrane</keyword>
<dbReference type="GeneID" id="93453193"/>
<dbReference type="InterPro" id="IPR004681">
    <property type="entry name" value="TRAP_DctM"/>
</dbReference>
<feature type="transmembrane region" description="Helical" evidence="7">
    <location>
        <begin position="175"/>
        <end position="195"/>
    </location>
</feature>
<dbReference type="eggNOG" id="COG1593">
    <property type="taxonomic scope" value="Bacteria"/>
</dbReference>
<feature type="transmembrane region" description="Helical" evidence="7">
    <location>
        <begin position="12"/>
        <end position="40"/>
    </location>
</feature>
<sequence length="436" mass="46047">MERLEIGLAGVAAILLLIGIRVPIGVAMGSTAFFGIWAMMGLKPAIGITKAIPFNLIGDWNLSAIPMFLFMGFVAVEARLTRGLFGAARIFLARIPGGLASSTVFASALFGAASGSSVATSAAFSRIAVPEMLDSKYNPGLATGAVAASGTLAALIPPSVLMIVYCLLVDTSINTLFMAGVIPGILTATAFILMITTRCMLNPGLAPRYVDHTTRAEKIALLRDAWPLPLVTFIVMGGIFTGAFTATESGAVGAFLACLIALARGRMNLAMLKRSIIDTAAGTSAIFMIVLGAALFARFIALATIPTWVMGFFDGYSAMTVVILICIILVLMGTFMEEISIMLLTMPVLAPLLAQHGIDLIWFGILVIKLMTIGLISPPVGMNVFVIKTSLGNRVTLNQIFGGVTWFIMVDLLVLAALIAFPQISLWLPGMMTTTR</sequence>
<evidence type="ECO:0000256" key="6">
    <source>
        <dbReference type="ARBA" id="ARBA00023136"/>
    </source>
</evidence>
<dbReference type="EnsemblBacteria" id="ABL71609">
    <property type="protein sequence ID" value="ABL71609"/>
    <property type="gene ID" value="Pden_3539"/>
</dbReference>
<dbReference type="AlphaFoldDB" id="A1B7W5"/>
<protein>
    <recommendedName>
        <fullName evidence="7">TRAP transporter large permease protein</fullName>
    </recommendedName>
</protein>
<dbReference type="HOGENOM" id="CLU_019824_4_0_5"/>
<comment type="subunit">
    <text evidence="7">The complex comprises the extracytoplasmic solute receptor protein and the two transmembrane proteins.</text>
</comment>
<comment type="subcellular location">
    <subcellularLocation>
        <location evidence="1 7">Cell inner membrane</location>
        <topology evidence="1 7">Multi-pass membrane protein</topology>
    </subcellularLocation>
</comment>
<dbReference type="Proteomes" id="UP000000361">
    <property type="component" value="Chromosome 2"/>
</dbReference>